<evidence type="ECO:0000256" key="3">
    <source>
        <dbReference type="ARBA" id="ARBA00022679"/>
    </source>
</evidence>
<comment type="caution">
    <text evidence="7">The sequence shown here is derived from an EMBL/GenBank/DDBJ whole genome shotgun (WGS) entry which is preliminary data.</text>
</comment>
<dbReference type="InterPro" id="IPR036291">
    <property type="entry name" value="NAD(P)-bd_dom_sf"/>
</dbReference>
<dbReference type="EMBL" id="LAKD02000220">
    <property type="protein sequence ID" value="OPF67021.1"/>
    <property type="molecule type" value="Genomic_DNA"/>
</dbReference>
<dbReference type="GO" id="GO:0004312">
    <property type="term" value="F:fatty acid synthase activity"/>
    <property type="evidence" value="ECO:0007669"/>
    <property type="project" value="TreeGrafter"/>
</dbReference>
<organism evidence="7 8">
    <name type="scientific">Streptomyces antioxidans</name>
    <dbReference type="NCBI Taxonomy" id="1507734"/>
    <lineage>
        <taxon>Bacteria</taxon>
        <taxon>Bacillati</taxon>
        <taxon>Actinomycetota</taxon>
        <taxon>Actinomycetes</taxon>
        <taxon>Kitasatosporales</taxon>
        <taxon>Streptomycetaceae</taxon>
        <taxon>Streptomyces</taxon>
    </lineage>
</organism>
<sequence length="414" mass="43421">DMPLRAFVLFSAAAGIFGWPGQANYASANAFLDALAHLRHAQGLPAVSTAWGMWAEARGMGGRLETANRARAVRTAAPMTAEQGLALFDLACAGDEALVVPFRLDAAAVREQPGGVPPIFREVVRGSARRGVGRGQATSELAQQLLPLPAPERDRVLLALVRDHAATVLGHADVSAIGEDQAFSDLGFDSLTAVELRNGLTAEAGVALSPTVVFDHPNPRRLAGHLAQRLLGVGGKTTVTSTRAAIHDDPIAIVGMDCRLPGAVGSPEDLWRMLEDGRDSIAPFPGDRGWVVDDLVAPDGTRNTLVGNFLDDVAGFDPAFFGISPREAAAMDPQQRLLLETSWRAVERSGINPASLRGSETGVFIGSNGQDYTALAVGDWEGADGYLSTATAGSVLSGRVSYVFGLEGPALTVD</sequence>
<dbReference type="Gene3D" id="1.10.1200.10">
    <property type="entry name" value="ACP-like"/>
    <property type="match status" value="1"/>
</dbReference>
<dbReference type="Proteomes" id="UP000033615">
    <property type="component" value="Unassembled WGS sequence"/>
</dbReference>
<dbReference type="InterPro" id="IPR020841">
    <property type="entry name" value="PKS_Beta-ketoAc_synthase_dom"/>
</dbReference>
<dbReference type="GO" id="GO:0017000">
    <property type="term" value="P:antibiotic biosynthetic process"/>
    <property type="evidence" value="ECO:0007669"/>
    <property type="project" value="UniProtKB-ARBA"/>
</dbReference>
<keyword evidence="1" id="KW-0596">Phosphopantetheine</keyword>
<evidence type="ECO:0000313" key="8">
    <source>
        <dbReference type="Proteomes" id="UP000033615"/>
    </source>
</evidence>
<feature type="domain" description="Carrier" evidence="5">
    <location>
        <begin position="155"/>
        <end position="230"/>
    </location>
</feature>
<dbReference type="CDD" id="cd00833">
    <property type="entry name" value="PKS"/>
    <property type="match status" value="1"/>
</dbReference>
<proteinExistence type="predicted"/>
<feature type="non-terminal residue" evidence="7">
    <location>
        <position position="414"/>
    </location>
</feature>
<reference evidence="7" key="1">
    <citation type="submission" date="2016-12" db="EMBL/GenBank/DDBJ databases">
        <title>Genome sequence of Streptomyces antioxidans MUSC 164.</title>
        <authorList>
            <person name="Lee L.-H."/>
            <person name="Ser H.-L."/>
        </authorList>
    </citation>
    <scope>NUCLEOTIDE SEQUENCE [LARGE SCALE GENOMIC DNA]</scope>
    <source>
        <strain evidence="7">MUSC 164</strain>
    </source>
</reference>
<dbReference type="PROSITE" id="PS00012">
    <property type="entry name" value="PHOSPHOPANTETHEINE"/>
    <property type="match status" value="1"/>
</dbReference>
<keyword evidence="2" id="KW-0597">Phosphoprotein</keyword>
<dbReference type="RefSeq" id="WP_143645386.1">
    <property type="nucleotide sequence ID" value="NZ_LAKD02000220.1"/>
</dbReference>
<evidence type="ECO:0000256" key="2">
    <source>
        <dbReference type="ARBA" id="ARBA00022553"/>
    </source>
</evidence>
<dbReference type="PANTHER" id="PTHR43775:SF51">
    <property type="entry name" value="INACTIVE PHENOLPHTHIOCEROL SYNTHESIS POLYKETIDE SYNTHASE TYPE I PKS1-RELATED"/>
    <property type="match status" value="1"/>
</dbReference>
<dbReference type="GO" id="GO:0031177">
    <property type="term" value="F:phosphopantetheine binding"/>
    <property type="evidence" value="ECO:0007669"/>
    <property type="project" value="InterPro"/>
</dbReference>
<keyword evidence="3" id="KW-0808">Transferase</keyword>
<keyword evidence="8" id="KW-1185">Reference proteome</keyword>
<dbReference type="InterPro" id="IPR009081">
    <property type="entry name" value="PP-bd_ACP"/>
</dbReference>
<protein>
    <submittedName>
        <fullName evidence="7">Modular polyketide synthase</fullName>
    </submittedName>
</protein>
<dbReference type="Pfam" id="PF08659">
    <property type="entry name" value="KR"/>
    <property type="match status" value="1"/>
</dbReference>
<feature type="domain" description="Ketosynthase family 3 (KS3)" evidence="6">
    <location>
        <begin position="248"/>
        <end position="414"/>
    </location>
</feature>
<dbReference type="SMART" id="SM01294">
    <property type="entry name" value="PKS_PP_betabranch"/>
    <property type="match status" value="1"/>
</dbReference>
<accession>A0A1V4CPB7</accession>
<dbReference type="Gene3D" id="3.40.50.720">
    <property type="entry name" value="NAD(P)-binding Rossmann-like Domain"/>
    <property type="match status" value="1"/>
</dbReference>
<evidence type="ECO:0000259" key="5">
    <source>
        <dbReference type="PROSITE" id="PS50075"/>
    </source>
</evidence>
<dbReference type="AlphaFoldDB" id="A0A1V4CPB7"/>
<keyword evidence="4" id="KW-0511">Multifunctional enzyme</keyword>
<dbReference type="SUPFAM" id="SSF47336">
    <property type="entry name" value="ACP-like"/>
    <property type="match status" value="1"/>
</dbReference>
<dbReference type="InterPro" id="IPR020806">
    <property type="entry name" value="PKS_PP-bd"/>
</dbReference>
<dbReference type="OrthoDB" id="9778690at2"/>
<evidence type="ECO:0000256" key="4">
    <source>
        <dbReference type="ARBA" id="ARBA00023268"/>
    </source>
</evidence>
<evidence type="ECO:0000313" key="7">
    <source>
        <dbReference type="EMBL" id="OPF67021.1"/>
    </source>
</evidence>
<dbReference type="FunFam" id="1.10.1200.10:FF:000007">
    <property type="entry name" value="Probable polyketide synthase pks17"/>
    <property type="match status" value="1"/>
</dbReference>
<dbReference type="SUPFAM" id="SSF51735">
    <property type="entry name" value="NAD(P)-binding Rossmann-fold domains"/>
    <property type="match status" value="1"/>
</dbReference>
<dbReference type="InterPro" id="IPR016039">
    <property type="entry name" value="Thiolase-like"/>
</dbReference>
<gene>
    <name evidence="7" type="ORF">VT50_0237740</name>
</gene>
<dbReference type="SMART" id="SM00823">
    <property type="entry name" value="PKS_PP"/>
    <property type="match status" value="1"/>
</dbReference>
<evidence type="ECO:0000256" key="1">
    <source>
        <dbReference type="ARBA" id="ARBA00022450"/>
    </source>
</evidence>
<dbReference type="InterPro" id="IPR006162">
    <property type="entry name" value="Ppantetheine_attach_site"/>
</dbReference>
<dbReference type="PANTHER" id="PTHR43775">
    <property type="entry name" value="FATTY ACID SYNTHASE"/>
    <property type="match status" value="1"/>
</dbReference>
<dbReference type="SMART" id="SM00825">
    <property type="entry name" value="PKS_KS"/>
    <property type="match status" value="1"/>
</dbReference>
<dbReference type="PROSITE" id="PS52004">
    <property type="entry name" value="KS3_2"/>
    <property type="match status" value="1"/>
</dbReference>
<dbReference type="InterPro" id="IPR013968">
    <property type="entry name" value="PKS_KR"/>
</dbReference>
<dbReference type="InterPro" id="IPR036736">
    <property type="entry name" value="ACP-like_sf"/>
</dbReference>
<dbReference type="InterPro" id="IPR050091">
    <property type="entry name" value="PKS_NRPS_Biosynth_Enz"/>
</dbReference>
<evidence type="ECO:0000259" key="6">
    <source>
        <dbReference type="PROSITE" id="PS52004"/>
    </source>
</evidence>
<dbReference type="PROSITE" id="PS50075">
    <property type="entry name" value="CARRIER"/>
    <property type="match status" value="1"/>
</dbReference>
<dbReference type="SUPFAM" id="SSF53901">
    <property type="entry name" value="Thiolase-like"/>
    <property type="match status" value="1"/>
</dbReference>
<dbReference type="Pfam" id="PF00109">
    <property type="entry name" value="ketoacyl-synt"/>
    <property type="match status" value="1"/>
</dbReference>
<dbReference type="GO" id="GO:0006633">
    <property type="term" value="P:fatty acid biosynthetic process"/>
    <property type="evidence" value="ECO:0007669"/>
    <property type="project" value="TreeGrafter"/>
</dbReference>
<feature type="non-terminal residue" evidence="7">
    <location>
        <position position="1"/>
    </location>
</feature>
<name>A0A1V4CPB7_9ACTN</name>
<dbReference type="Gene3D" id="3.40.47.10">
    <property type="match status" value="1"/>
</dbReference>
<dbReference type="Pfam" id="PF00550">
    <property type="entry name" value="PP-binding"/>
    <property type="match status" value="1"/>
</dbReference>
<dbReference type="InterPro" id="IPR014030">
    <property type="entry name" value="Ketoacyl_synth_N"/>
</dbReference>